<evidence type="ECO:0000256" key="5">
    <source>
        <dbReference type="ARBA" id="ARBA00022884"/>
    </source>
</evidence>
<dbReference type="STRING" id="1160509.A0A3N4I3S7"/>
<dbReference type="SUPFAM" id="SSF50182">
    <property type="entry name" value="Sm-like ribonucleoproteins"/>
    <property type="match status" value="1"/>
</dbReference>
<dbReference type="SMART" id="SM00651">
    <property type="entry name" value="Sm"/>
    <property type="match status" value="1"/>
</dbReference>
<dbReference type="PANTHER" id="PTHR10553">
    <property type="entry name" value="SMALL NUCLEAR RIBONUCLEOPROTEIN"/>
    <property type="match status" value="1"/>
</dbReference>
<dbReference type="GO" id="GO:0071004">
    <property type="term" value="C:U2-type prespliceosome"/>
    <property type="evidence" value="ECO:0007669"/>
    <property type="project" value="TreeGrafter"/>
</dbReference>
<keyword evidence="6" id="KW-0508">mRNA splicing</keyword>
<dbReference type="GO" id="GO:0097526">
    <property type="term" value="C:spliceosomal tri-snRNP complex"/>
    <property type="evidence" value="ECO:0007669"/>
    <property type="project" value="TreeGrafter"/>
</dbReference>
<reference evidence="11 12" key="1">
    <citation type="journal article" date="2018" name="Nat. Ecol. Evol.">
        <title>Pezizomycetes genomes reveal the molecular basis of ectomycorrhizal truffle lifestyle.</title>
        <authorList>
            <person name="Murat C."/>
            <person name="Payen T."/>
            <person name="Noel B."/>
            <person name="Kuo A."/>
            <person name="Morin E."/>
            <person name="Chen J."/>
            <person name="Kohler A."/>
            <person name="Krizsan K."/>
            <person name="Balestrini R."/>
            <person name="Da Silva C."/>
            <person name="Montanini B."/>
            <person name="Hainaut M."/>
            <person name="Levati E."/>
            <person name="Barry K.W."/>
            <person name="Belfiori B."/>
            <person name="Cichocki N."/>
            <person name="Clum A."/>
            <person name="Dockter R.B."/>
            <person name="Fauchery L."/>
            <person name="Guy J."/>
            <person name="Iotti M."/>
            <person name="Le Tacon F."/>
            <person name="Lindquist E.A."/>
            <person name="Lipzen A."/>
            <person name="Malagnac F."/>
            <person name="Mello A."/>
            <person name="Molinier V."/>
            <person name="Miyauchi S."/>
            <person name="Poulain J."/>
            <person name="Riccioni C."/>
            <person name="Rubini A."/>
            <person name="Sitrit Y."/>
            <person name="Splivallo R."/>
            <person name="Traeger S."/>
            <person name="Wang M."/>
            <person name="Zifcakova L."/>
            <person name="Wipf D."/>
            <person name="Zambonelli A."/>
            <person name="Paolocci F."/>
            <person name="Nowrousian M."/>
            <person name="Ottonello S."/>
            <person name="Baldrian P."/>
            <person name="Spatafora J.W."/>
            <person name="Henrissat B."/>
            <person name="Nagy L.G."/>
            <person name="Aury J.M."/>
            <person name="Wincker P."/>
            <person name="Grigoriev I.V."/>
            <person name="Bonfante P."/>
            <person name="Martin F.M."/>
        </authorList>
    </citation>
    <scope>NUCLEOTIDE SEQUENCE [LARGE SCALE GENOMIC DNA]</scope>
    <source>
        <strain evidence="11 12">RN42</strain>
    </source>
</reference>
<dbReference type="EMBL" id="ML119700">
    <property type="protein sequence ID" value="RPA79338.1"/>
    <property type="molecule type" value="Genomic_DNA"/>
</dbReference>
<gene>
    <name evidence="11" type="ORF">BJ508DRAFT_227464</name>
</gene>
<keyword evidence="12" id="KW-1185">Reference proteome</keyword>
<evidence type="ECO:0000256" key="4">
    <source>
        <dbReference type="ARBA" id="ARBA00022728"/>
    </source>
</evidence>
<feature type="domain" description="Sm" evidence="10">
    <location>
        <begin position="46"/>
        <end position="122"/>
    </location>
</feature>
<evidence type="ECO:0000256" key="8">
    <source>
        <dbReference type="ARBA" id="ARBA00023274"/>
    </source>
</evidence>
<dbReference type="GO" id="GO:0071013">
    <property type="term" value="C:catalytic step 2 spliceosome"/>
    <property type="evidence" value="ECO:0007669"/>
    <property type="project" value="TreeGrafter"/>
</dbReference>
<dbReference type="PANTHER" id="PTHR10553:SF5">
    <property type="entry name" value="U6 SNRNA-ASSOCIATED SM-LIKE PROTEIN LSM7"/>
    <property type="match status" value="1"/>
</dbReference>
<dbReference type="GO" id="GO:0000398">
    <property type="term" value="P:mRNA splicing, via spliceosome"/>
    <property type="evidence" value="ECO:0007669"/>
    <property type="project" value="InterPro"/>
</dbReference>
<evidence type="ECO:0000256" key="1">
    <source>
        <dbReference type="ARBA" id="ARBA00004123"/>
    </source>
</evidence>
<evidence type="ECO:0000256" key="7">
    <source>
        <dbReference type="ARBA" id="ARBA00023242"/>
    </source>
</evidence>
<feature type="compositionally biased region" description="Gly residues" evidence="9">
    <location>
        <begin position="15"/>
        <end position="27"/>
    </location>
</feature>
<dbReference type="GO" id="GO:0003723">
    <property type="term" value="F:RNA binding"/>
    <property type="evidence" value="ECO:0007669"/>
    <property type="project" value="UniProtKB-KW"/>
</dbReference>
<dbReference type="InterPro" id="IPR044641">
    <property type="entry name" value="Lsm7/SmG-like"/>
</dbReference>
<dbReference type="PROSITE" id="PS52002">
    <property type="entry name" value="SM"/>
    <property type="match status" value="1"/>
</dbReference>
<comment type="similarity">
    <text evidence="2">Belongs to the snRNP Sm proteins family.</text>
</comment>
<keyword evidence="5" id="KW-0694">RNA-binding</keyword>
<dbReference type="CDD" id="cd01729">
    <property type="entry name" value="LSm7"/>
    <property type="match status" value="1"/>
</dbReference>
<organism evidence="11 12">
    <name type="scientific">Ascobolus immersus RN42</name>
    <dbReference type="NCBI Taxonomy" id="1160509"/>
    <lineage>
        <taxon>Eukaryota</taxon>
        <taxon>Fungi</taxon>
        <taxon>Dikarya</taxon>
        <taxon>Ascomycota</taxon>
        <taxon>Pezizomycotina</taxon>
        <taxon>Pezizomycetes</taxon>
        <taxon>Pezizales</taxon>
        <taxon>Ascobolaceae</taxon>
        <taxon>Ascobolus</taxon>
    </lineage>
</organism>
<dbReference type="OrthoDB" id="274944at2759"/>
<evidence type="ECO:0000256" key="3">
    <source>
        <dbReference type="ARBA" id="ARBA00022664"/>
    </source>
</evidence>
<dbReference type="InterPro" id="IPR017132">
    <property type="entry name" value="Lsm7"/>
</dbReference>
<feature type="compositionally biased region" description="Low complexity" evidence="9">
    <location>
        <begin position="1"/>
        <end position="10"/>
    </location>
</feature>
<name>A0A3N4I3S7_ASCIM</name>
<dbReference type="InterPro" id="IPR001163">
    <property type="entry name" value="Sm_dom_euk/arc"/>
</dbReference>
<keyword evidence="4" id="KW-0747">Spliceosome</keyword>
<dbReference type="GO" id="GO:0005688">
    <property type="term" value="C:U6 snRNP"/>
    <property type="evidence" value="ECO:0007669"/>
    <property type="project" value="TreeGrafter"/>
</dbReference>
<keyword evidence="3" id="KW-0507">mRNA processing</keyword>
<proteinExistence type="inferred from homology"/>
<dbReference type="InterPro" id="IPR047575">
    <property type="entry name" value="Sm"/>
</dbReference>
<sequence>MNSNRGYQSHRGGRGGRGGGGGGGHNKGGNDSRGGQQQGGQAERKPPILDLAQYMDKGVNVKLMGGREVTGTLKGYDPLLNLVLDNVKEIIRDEENNTQTRDLGLVVVRGPLLTLISPMDGAEEIPNPFIQQE</sequence>
<evidence type="ECO:0000256" key="2">
    <source>
        <dbReference type="ARBA" id="ARBA00006850"/>
    </source>
</evidence>
<comment type="subcellular location">
    <subcellularLocation>
        <location evidence="1">Nucleus</location>
    </subcellularLocation>
</comment>
<dbReference type="Pfam" id="PF01423">
    <property type="entry name" value="LSM"/>
    <property type="match status" value="1"/>
</dbReference>
<evidence type="ECO:0000256" key="9">
    <source>
        <dbReference type="SAM" id="MobiDB-lite"/>
    </source>
</evidence>
<feature type="region of interest" description="Disordered" evidence="9">
    <location>
        <begin position="1"/>
        <end position="47"/>
    </location>
</feature>
<dbReference type="Proteomes" id="UP000275078">
    <property type="component" value="Unassembled WGS sequence"/>
</dbReference>
<evidence type="ECO:0000313" key="12">
    <source>
        <dbReference type="Proteomes" id="UP000275078"/>
    </source>
</evidence>
<protein>
    <submittedName>
        <fullName evidence="11">U6 snRNA-associated Sm-like protein LSm7</fullName>
    </submittedName>
</protein>
<dbReference type="GO" id="GO:0000956">
    <property type="term" value="P:nuclear-transcribed mRNA catabolic process"/>
    <property type="evidence" value="ECO:0007669"/>
    <property type="project" value="InterPro"/>
</dbReference>
<evidence type="ECO:0000313" key="11">
    <source>
        <dbReference type="EMBL" id="RPA79338.1"/>
    </source>
</evidence>
<evidence type="ECO:0000259" key="10">
    <source>
        <dbReference type="PROSITE" id="PS52002"/>
    </source>
</evidence>
<evidence type="ECO:0000256" key="6">
    <source>
        <dbReference type="ARBA" id="ARBA00023187"/>
    </source>
</evidence>
<keyword evidence="7" id="KW-0539">Nucleus</keyword>
<accession>A0A3N4I3S7</accession>
<dbReference type="AlphaFoldDB" id="A0A3N4I3S7"/>
<dbReference type="GO" id="GO:1990726">
    <property type="term" value="C:Lsm1-7-Pat1 complex"/>
    <property type="evidence" value="ECO:0007669"/>
    <property type="project" value="TreeGrafter"/>
</dbReference>
<dbReference type="InterPro" id="IPR010920">
    <property type="entry name" value="LSM_dom_sf"/>
</dbReference>
<keyword evidence="8" id="KW-0687">Ribonucleoprotein</keyword>
<dbReference type="Gene3D" id="2.30.30.100">
    <property type="match status" value="1"/>
</dbReference>